<evidence type="ECO:0000313" key="5">
    <source>
        <dbReference type="Proteomes" id="UP000183413"/>
    </source>
</evidence>
<dbReference type="Pfam" id="PF07687">
    <property type="entry name" value="M20_dimer"/>
    <property type="match status" value="1"/>
</dbReference>
<dbReference type="PANTHER" id="PTHR43808:SF32">
    <property type="entry name" value="ARGE_DAPE-RELATED DEACYLASE"/>
    <property type="match status" value="1"/>
</dbReference>
<dbReference type="RefSeq" id="WP_021591644.1">
    <property type="nucleotide sequence ID" value="NZ_CP083237.1"/>
</dbReference>
<dbReference type="EMBL" id="FOVH01000013">
    <property type="protein sequence ID" value="SFP34934.1"/>
    <property type="molecule type" value="Genomic_DNA"/>
</dbReference>
<dbReference type="InterPro" id="IPR011650">
    <property type="entry name" value="Peptidase_M20_dimer"/>
</dbReference>
<dbReference type="InParanoid" id="A0A1I5PLK4"/>
<gene>
    <name evidence="4" type="ORF">SAMN04489713_113181</name>
</gene>
<dbReference type="SUPFAM" id="SSF55031">
    <property type="entry name" value="Bacterial exopeptidase dimerisation domain"/>
    <property type="match status" value="1"/>
</dbReference>
<dbReference type="Gene3D" id="3.40.630.10">
    <property type="entry name" value="Zn peptidases"/>
    <property type="match status" value="1"/>
</dbReference>
<evidence type="ECO:0000313" key="4">
    <source>
        <dbReference type="EMBL" id="SFP34934.1"/>
    </source>
</evidence>
<dbReference type="GeneID" id="99647434"/>
<accession>A0A1I5PLK4</accession>
<name>A0A1I5PLK4_9ACTN</name>
<dbReference type="AlphaFoldDB" id="A0A1I5PLK4"/>
<reference evidence="4 5" key="1">
    <citation type="submission" date="2016-10" db="EMBL/GenBank/DDBJ databases">
        <authorList>
            <person name="de Groot N.N."/>
        </authorList>
    </citation>
    <scope>NUCLEOTIDE SEQUENCE [LARGE SCALE GENOMIC DNA]</scope>
    <source>
        <strain evidence="4 5">DSM 43067</strain>
    </source>
</reference>
<dbReference type="STRING" id="1993.SAMN04489713_113181"/>
<dbReference type="GO" id="GO:0016787">
    <property type="term" value="F:hydrolase activity"/>
    <property type="evidence" value="ECO:0007669"/>
    <property type="project" value="UniProtKB-KW"/>
</dbReference>
<dbReference type="InterPro" id="IPR036264">
    <property type="entry name" value="Bact_exopeptidase_dim_dom"/>
</dbReference>
<evidence type="ECO:0000256" key="2">
    <source>
        <dbReference type="ARBA" id="ARBA00022801"/>
    </source>
</evidence>
<dbReference type="Gene3D" id="3.30.70.360">
    <property type="match status" value="1"/>
</dbReference>
<evidence type="ECO:0000259" key="3">
    <source>
        <dbReference type="Pfam" id="PF07687"/>
    </source>
</evidence>
<proteinExistence type="predicted"/>
<dbReference type="SUPFAM" id="SSF53187">
    <property type="entry name" value="Zn-dependent exopeptidases"/>
    <property type="match status" value="1"/>
</dbReference>
<feature type="domain" description="Peptidase M20 dimerisation" evidence="3">
    <location>
        <begin position="215"/>
        <end position="322"/>
    </location>
</feature>
<dbReference type="PANTHER" id="PTHR43808">
    <property type="entry name" value="ACETYLORNITHINE DEACETYLASE"/>
    <property type="match status" value="1"/>
</dbReference>
<dbReference type="InterPro" id="IPR050072">
    <property type="entry name" value="Peptidase_M20A"/>
</dbReference>
<organism evidence="4 5">
    <name type="scientific">Actinomadura madurae</name>
    <dbReference type="NCBI Taxonomy" id="1993"/>
    <lineage>
        <taxon>Bacteria</taxon>
        <taxon>Bacillati</taxon>
        <taxon>Actinomycetota</taxon>
        <taxon>Actinomycetes</taxon>
        <taxon>Streptosporangiales</taxon>
        <taxon>Thermomonosporaceae</taxon>
        <taxon>Actinomadura</taxon>
    </lineage>
</organism>
<keyword evidence="1" id="KW-0479">Metal-binding</keyword>
<keyword evidence="5" id="KW-1185">Reference proteome</keyword>
<evidence type="ECO:0000256" key="1">
    <source>
        <dbReference type="ARBA" id="ARBA00022723"/>
    </source>
</evidence>
<dbReference type="Proteomes" id="UP000183413">
    <property type="component" value="Unassembled WGS sequence"/>
</dbReference>
<dbReference type="eggNOG" id="COG0624">
    <property type="taxonomic scope" value="Bacteria"/>
</dbReference>
<sequence>MTALDEARLGLLRDAERLIDPERLAEIITGMTGIPSPTGEEGELARWVVSTLAASGLDAAYQPIDDDQGNAVARLRGDGTGPDLLLYAPIDTLTTGDPGEDLPHVGTALRYDMEPNPVRDGDYVIGLGASNPKGHAACLVAALEILHRAGTPLRGDVVLGLGAGGMPTNKRTAPHVRRYNAGQGNGCSFMLEQGVWADYALIAKPGWAVSWDEVGLCWFEVTVGGTYSYAGSRHRIDYRNAILGAGTVAAALEEWFAEYTARHTSGTVAPQGNIGAIEGGFMRMPAVSPATCRFVLDLRTSPASTPMSVKREFGDAIARIAAAHRRLEIGWDMVLAIPGTATDPGSWIVRAAIEAWEAEEGRAHEPILGNSGATDANILRSRGLPTARIGMTRAGAQAPLPVDFPMGMNVVDVREMCRLTRHVLRTTINTCTRARADAGL</sequence>
<protein>
    <submittedName>
        <fullName evidence="4">Acetylornithine deacetylase/Succinyl-diaminopimelate desuccinylase</fullName>
    </submittedName>
</protein>
<keyword evidence="2" id="KW-0378">Hydrolase</keyword>